<keyword evidence="3" id="KW-0274">FAD</keyword>
<dbReference type="InterPro" id="IPR016169">
    <property type="entry name" value="FAD-bd_PCMH_sub2"/>
</dbReference>
<dbReference type="PANTHER" id="PTHR42973">
    <property type="entry name" value="BINDING OXIDOREDUCTASE, PUTATIVE (AFU_ORTHOLOGUE AFUA_1G17690)-RELATED"/>
    <property type="match status" value="1"/>
</dbReference>
<dbReference type="GO" id="GO:0071949">
    <property type="term" value="F:FAD binding"/>
    <property type="evidence" value="ECO:0007669"/>
    <property type="project" value="InterPro"/>
</dbReference>
<gene>
    <name evidence="7" type="primary">sol5_1</name>
    <name evidence="7" type="ORF">LSUE1_G002276</name>
</gene>
<dbReference type="Pfam" id="PF01565">
    <property type="entry name" value="FAD_binding_4"/>
    <property type="match status" value="1"/>
</dbReference>
<name>A0A8T9CHK3_9HELO</name>
<dbReference type="Gene3D" id="3.30.465.10">
    <property type="match status" value="1"/>
</dbReference>
<evidence type="ECO:0000313" key="8">
    <source>
        <dbReference type="Proteomes" id="UP000469558"/>
    </source>
</evidence>
<dbReference type="InterPro" id="IPR016166">
    <property type="entry name" value="FAD-bd_PCMH"/>
</dbReference>
<evidence type="ECO:0000259" key="6">
    <source>
        <dbReference type="PROSITE" id="PS51387"/>
    </source>
</evidence>
<evidence type="ECO:0000256" key="4">
    <source>
        <dbReference type="ARBA" id="ARBA00023002"/>
    </source>
</evidence>
<accession>A0A8T9CHK3</accession>
<keyword evidence="5" id="KW-0812">Transmembrane</keyword>
<proteinExistence type="inferred from homology"/>
<evidence type="ECO:0000256" key="1">
    <source>
        <dbReference type="ARBA" id="ARBA00005466"/>
    </source>
</evidence>
<dbReference type="InterPro" id="IPR006094">
    <property type="entry name" value="Oxid_FAD_bind_N"/>
</dbReference>
<keyword evidence="8" id="KW-1185">Reference proteome</keyword>
<feature type="domain" description="FAD-binding PCMH-type" evidence="6">
    <location>
        <begin position="90"/>
        <end position="276"/>
    </location>
</feature>
<dbReference type="PANTHER" id="PTHR42973:SF4">
    <property type="entry name" value="FAD BINDING DOMAIN PROTEIN"/>
    <property type="match status" value="1"/>
</dbReference>
<evidence type="ECO:0000256" key="3">
    <source>
        <dbReference type="ARBA" id="ARBA00022827"/>
    </source>
</evidence>
<dbReference type="InterPro" id="IPR036318">
    <property type="entry name" value="FAD-bd_PCMH-like_sf"/>
</dbReference>
<protein>
    <submittedName>
        <fullName evidence="7">Bifunctional solanapyrone synthase</fullName>
    </submittedName>
</protein>
<keyword evidence="5" id="KW-0472">Membrane</keyword>
<keyword evidence="2" id="KW-0285">Flavoprotein</keyword>
<comment type="caution">
    <text evidence="7">The sequence shown here is derived from an EMBL/GenBank/DDBJ whole genome shotgun (WGS) entry which is preliminary data.</text>
</comment>
<dbReference type="AlphaFoldDB" id="A0A8T9CHK3"/>
<evidence type="ECO:0000313" key="7">
    <source>
        <dbReference type="EMBL" id="TVY83997.1"/>
    </source>
</evidence>
<dbReference type="GO" id="GO:0016491">
    <property type="term" value="F:oxidoreductase activity"/>
    <property type="evidence" value="ECO:0007669"/>
    <property type="project" value="UniProtKB-KW"/>
</dbReference>
<feature type="transmembrane region" description="Helical" evidence="5">
    <location>
        <begin position="12"/>
        <end position="31"/>
    </location>
</feature>
<keyword evidence="4" id="KW-0560">Oxidoreductase</keyword>
<comment type="similarity">
    <text evidence="1">Belongs to the oxygen-dependent FAD-linked oxidoreductase family.</text>
</comment>
<evidence type="ECO:0000256" key="2">
    <source>
        <dbReference type="ARBA" id="ARBA00022630"/>
    </source>
</evidence>
<dbReference type="OrthoDB" id="2151789at2759"/>
<reference evidence="7 8" key="1">
    <citation type="submission" date="2018-05" db="EMBL/GenBank/DDBJ databases">
        <title>Genome sequencing and assembly of the regulated plant pathogen Lachnellula willkommii and related sister species for the development of diagnostic species identification markers.</title>
        <authorList>
            <person name="Giroux E."/>
            <person name="Bilodeau G."/>
        </authorList>
    </citation>
    <scope>NUCLEOTIDE SEQUENCE [LARGE SCALE GENOMIC DNA]</scope>
    <source>
        <strain evidence="7 8">CBS 268.59</strain>
    </source>
</reference>
<keyword evidence="5" id="KW-1133">Transmembrane helix</keyword>
<dbReference type="InterPro" id="IPR050416">
    <property type="entry name" value="FAD-linked_Oxidoreductase"/>
</dbReference>
<dbReference type="SUPFAM" id="SSF56176">
    <property type="entry name" value="FAD-binding/transporter-associated domain-like"/>
    <property type="match status" value="1"/>
</dbReference>
<sequence length="550" mass="60535">MASVLCSDPLSLSIATIILLTISSFILYGHLYQTLRLQQREPEPEIDLNFLEPTILAKNLVSALPESVILPYQMRDFKQALNAYWAQQECEVIPACVVRPRSAQELNTAVTILKQEYIEQERTQGTQRETAGGIFAVRGGGHSPIPCAASIKQGAVVDLRLLNGVTPSEDGKSVVVGGGANWMDVSKVLDEKGLAVVGGRNAAVGVGGLTLGGGISFFTPRFGLVCSNVLSYEIVLADGSITTASANTNPDLWRALKGGSNNFGIVSSFTLKSFPCTEIWSGFLYLPAFQTTKVLAAFHDTIDTMHTTDFSFGAGPLLSFSYIPKINLQVIAVNLVSTEVAKNPKKWPVCWKESSFAPLWRYWSTCKVRSLTNATDELNALNPPGRRQTFGTVTIQNEPATIAAAHFAYSDAFASLRRANPKGMVWTIVFQPFLPTWVRKGDGNPLGLHDAKEALVIVSFTVNWDEQGDDELVKRTTRLTLEKIESYATANNTGHKYRYLNYCNEWQKPFQSYGEKNWQFLKNTSKKYDPDGLFQRGCVGGFKLDVDNEA</sequence>
<organism evidence="7 8">
    <name type="scientific">Lachnellula suecica</name>
    <dbReference type="NCBI Taxonomy" id="602035"/>
    <lineage>
        <taxon>Eukaryota</taxon>
        <taxon>Fungi</taxon>
        <taxon>Dikarya</taxon>
        <taxon>Ascomycota</taxon>
        <taxon>Pezizomycotina</taxon>
        <taxon>Leotiomycetes</taxon>
        <taxon>Helotiales</taxon>
        <taxon>Lachnaceae</taxon>
        <taxon>Lachnellula</taxon>
    </lineage>
</organism>
<evidence type="ECO:0000256" key="5">
    <source>
        <dbReference type="SAM" id="Phobius"/>
    </source>
</evidence>
<dbReference type="EMBL" id="QGMK01000130">
    <property type="protein sequence ID" value="TVY83997.1"/>
    <property type="molecule type" value="Genomic_DNA"/>
</dbReference>
<dbReference type="PROSITE" id="PS51387">
    <property type="entry name" value="FAD_PCMH"/>
    <property type="match status" value="1"/>
</dbReference>
<dbReference type="Proteomes" id="UP000469558">
    <property type="component" value="Unassembled WGS sequence"/>
</dbReference>